<keyword evidence="1" id="KW-0812">Transmembrane</keyword>
<feature type="transmembrane region" description="Helical" evidence="1">
    <location>
        <begin position="133"/>
        <end position="161"/>
    </location>
</feature>
<accession>A0ABU2YEZ8</accession>
<evidence type="ECO:0000313" key="2">
    <source>
        <dbReference type="EMBL" id="MDT0556587.1"/>
    </source>
</evidence>
<feature type="transmembrane region" description="Helical" evidence="1">
    <location>
        <begin position="167"/>
        <end position="189"/>
    </location>
</feature>
<reference evidence="2 3" key="1">
    <citation type="submission" date="2023-09" db="EMBL/GenBank/DDBJ databases">
        <authorList>
            <person name="Rey-Velasco X."/>
        </authorList>
    </citation>
    <scope>NUCLEOTIDE SEQUENCE [LARGE SCALE GENOMIC DNA]</scope>
    <source>
        <strain evidence="2 3">W242</strain>
    </source>
</reference>
<name>A0ABU2YEZ8_9FLAO</name>
<feature type="transmembrane region" description="Helical" evidence="1">
    <location>
        <begin position="256"/>
        <end position="275"/>
    </location>
</feature>
<dbReference type="RefSeq" id="WP_311333538.1">
    <property type="nucleotide sequence ID" value="NZ_JAVRHZ010000007.1"/>
</dbReference>
<keyword evidence="3" id="KW-1185">Reference proteome</keyword>
<proteinExistence type="predicted"/>
<protein>
    <recommendedName>
        <fullName evidence="4">Glycerophosphoryl diester phosphodiesterase membrane domain-containing protein</fullName>
    </recommendedName>
</protein>
<evidence type="ECO:0008006" key="4">
    <source>
        <dbReference type="Google" id="ProtNLM"/>
    </source>
</evidence>
<evidence type="ECO:0000313" key="3">
    <source>
        <dbReference type="Proteomes" id="UP001254488"/>
    </source>
</evidence>
<evidence type="ECO:0000256" key="1">
    <source>
        <dbReference type="SAM" id="Phobius"/>
    </source>
</evidence>
<gene>
    <name evidence="2" type="ORF">RM538_11255</name>
</gene>
<sequence>MQQDHIELKQRRDIGEIIAVYFDFFKKNLKPFINIFIRYNGIFLLGFLGVSYLLVTGFIGMMRSTQSTIGGTAVTETIDSSMYLGFGALGFFALLIITSILNYSLAASYSIEYQKKDTPEVEKKKVWGLVSKYLGKIILFVIVAGLLFLVVFVIGMIISFIPVLGTFAYYALQLGFLAWMGLAFMAMLYENRDLMDAISEGWNLLFKYFWKSVLVNLVVSLLLSILLMVVLMIPGILIGIYAFFSLEAGVDLAESAVAKVVWTLAGTIVLIVYTFNQSLSQFVNSVLYFSIHEQTYNQVTRSKIDQIGATIE</sequence>
<feature type="transmembrane region" description="Helical" evidence="1">
    <location>
        <begin position="82"/>
        <end position="106"/>
    </location>
</feature>
<keyword evidence="1" id="KW-1133">Transmembrane helix</keyword>
<comment type="caution">
    <text evidence="2">The sequence shown here is derived from an EMBL/GenBank/DDBJ whole genome shotgun (WGS) entry which is preliminary data.</text>
</comment>
<feature type="transmembrane region" description="Helical" evidence="1">
    <location>
        <begin position="36"/>
        <end position="62"/>
    </location>
</feature>
<feature type="transmembrane region" description="Helical" evidence="1">
    <location>
        <begin position="213"/>
        <end position="244"/>
    </location>
</feature>
<dbReference type="Proteomes" id="UP001254488">
    <property type="component" value="Unassembled WGS sequence"/>
</dbReference>
<organism evidence="2 3">
    <name type="scientific">Patiriisocius hiemis</name>
    <dbReference type="NCBI Taxonomy" id="3075604"/>
    <lineage>
        <taxon>Bacteria</taxon>
        <taxon>Pseudomonadati</taxon>
        <taxon>Bacteroidota</taxon>
        <taxon>Flavobacteriia</taxon>
        <taxon>Flavobacteriales</taxon>
        <taxon>Flavobacteriaceae</taxon>
        <taxon>Patiriisocius</taxon>
    </lineage>
</organism>
<keyword evidence="1" id="KW-0472">Membrane</keyword>
<dbReference type="EMBL" id="JAVRHZ010000007">
    <property type="protein sequence ID" value="MDT0556587.1"/>
    <property type="molecule type" value="Genomic_DNA"/>
</dbReference>